<keyword evidence="2" id="KW-1185">Reference proteome</keyword>
<dbReference type="EMBL" id="JBGMDY010000003">
    <property type="protein sequence ID" value="KAL2340147.1"/>
    <property type="molecule type" value="Genomic_DNA"/>
</dbReference>
<dbReference type="AlphaFoldDB" id="A0ABD1MWF6"/>
<sequence>MTWNRMEFSGKADGKIIEVGDPVYVLRKVSFAAEAVACTAYVESISEIIRLQ</sequence>
<protein>
    <submittedName>
        <fullName evidence="1">Uncharacterized protein</fullName>
    </submittedName>
</protein>
<gene>
    <name evidence="1" type="ORF">Fmac_008087</name>
</gene>
<comment type="caution">
    <text evidence="1">The sequence shown here is derived from an EMBL/GenBank/DDBJ whole genome shotgun (WGS) entry which is preliminary data.</text>
</comment>
<organism evidence="1 2">
    <name type="scientific">Flemingia macrophylla</name>
    <dbReference type="NCBI Taxonomy" id="520843"/>
    <lineage>
        <taxon>Eukaryota</taxon>
        <taxon>Viridiplantae</taxon>
        <taxon>Streptophyta</taxon>
        <taxon>Embryophyta</taxon>
        <taxon>Tracheophyta</taxon>
        <taxon>Spermatophyta</taxon>
        <taxon>Magnoliopsida</taxon>
        <taxon>eudicotyledons</taxon>
        <taxon>Gunneridae</taxon>
        <taxon>Pentapetalae</taxon>
        <taxon>rosids</taxon>
        <taxon>fabids</taxon>
        <taxon>Fabales</taxon>
        <taxon>Fabaceae</taxon>
        <taxon>Papilionoideae</taxon>
        <taxon>50 kb inversion clade</taxon>
        <taxon>NPAAA clade</taxon>
        <taxon>indigoferoid/millettioid clade</taxon>
        <taxon>Phaseoleae</taxon>
        <taxon>Flemingia</taxon>
    </lineage>
</organism>
<proteinExistence type="predicted"/>
<evidence type="ECO:0000313" key="1">
    <source>
        <dbReference type="EMBL" id="KAL2340147.1"/>
    </source>
</evidence>
<dbReference type="Proteomes" id="UP001603857">
    <property type="component" value="Unassembled WGS sequence"/>
</dbReference>
<evidence type="ECO:0000313" key="2">
    <source>
        <dbReference type="Proteomes" id="UP001603857"/>
    </source>
</evidence>
<name>A0ABD1MWF6_9FABA</name>
<reference evidence="1 2" key="1">
    <citation type="submission" date="2024-08" db="EMBL/GenBank/DDBJ databases">
        <title>Insights into the chromosomal genome structure of Flemingia macrophylla.</title>
        <authorList>
            <person name="Ding Y."/>
            <person name="Zhao Y."/>
            <person name="Bi W."/>
            <person name="Wu M."/>
            <person name="Zhao G."/>
            <person name="Gong Y."/>
            <person name="Li W."/>
            <person name="Zhang P."/>
        </authorList>
    </citation>
    <scope>NUCLEOTIDE SEQUENCE [LARGE SCALE GENOMIC DNA]</scope>
    <source>
        <strain evidence="1">DYQJB</strain>
        <tissue evidence="1">Leaf</tissue>
    </source>
</reference>
<accession>A0ABD1MWF6</accession>